<protein>
    <submittedName>
        <fullName evidence="1">Uncharacterized protein</fullName>
    </submittedName>
</protein>
<dbReference type="AlphaFoldDB" id="F4MND5"/>
<evidence type="ECO:0000313" key="1">
    <source>
        <dbReference type="EMBL" id="CBL88170.1"/>
    </source>
</evidence>
<name>F4MND5_9FLAO</name>
<dbReference type="EMBL" id="FQ032831">
    <property type="protein sequence ID" value="CBL88170.1"/>
    <property type="molecule type" value="Genomic_DNA"/>
</dbReference>
<reference evidence="1" key="1">
    <citation type="submission" date="2010-05" db="EMBL/GenBank/DDBJ databases">
        <authorList>
            <person name="Genoscope - CEA"/>
        </authorList>
    </citation>
    <scope>NUCLEOTIDE SEQUENCE</scope>
</reference>
<gene>
    <name evidence="1" type="ORF">S18_1087_0015</name>
</gene>
<accession>F4MND5</accession>
<proteinExistence type="predicted"/>
<sequence>MFNLKILIMATTVKQNGTAKKENASVKKEVQKKLTDEAIGKAASTEKAVASKKATISLDDRIQNFEKLRGLATQRERLNQTLSELTKFNYNQGDSASFYIRDSHNLEFKTTNTNLIKLVTTHLQSTLEERKSEIEEQIVKFEL</sequence>
<organism evidence="1">
    <name type="scientific">uncultured Leeuwenhoekiella sp</name>
    <dbReference type="NCBI Taxonomy" id="487010"/>
    <lineage>
        <taxon>Bacteria</taxon>
        <taxon>Pseudomonadati</taxon>
        <taxon>Bacteroidota</taxon>
        <taxon>Flavobacteriia</taxon>
        <taxon>Flavobacteriales</taxon>
        <taxon>Flavobacteriaceae</taxon>
        <taxon>Leeuwenhoekiella</taxon>
        <taxon>environmental samples</taxon>
    </lineage>
</organism>
<reference evidence="1" key="2">
    <citation type="journal article" date="2012" name="Environ. Microbiol.">
        <title>Genomic content of uncultured Bacteroidetes from contrasting oceanic provinces in the North Atlantic Ocean.</title>
        <authorList>
            <person name="Gomez-Pereira P.R."/>
            <person name="Schuler M."/>
            <person name="Fuchs B.M."/>
            <person name="Bennke C."/>
            <person name="Teeling H."/>
            <person name="Waldmann J."/>
            <person name="Richter M."/>
            <person name="Barbe V."/>
            <person name="Bataille E."/>
            <person name="Glockner F.O."/>
            <person name="Amann R."/>
        </authorList>
    </citation>
    <scope>NUCLEOTIDE SEQUENCE</scope>
</reference>